<evidence type="ECO:0008006" key="3">
    <source>
        <dbReference type="Google" id="ProtNLM"/>
    </source>
</evidence>
<keyword evidence="1" id="KW-1185">Reference proteome</keyword>
<proteinExistence type="predicted"/>
<dbReference type="RefSeq" id="XP_021837653.2">
    <property type="nucleotide sequence ID" value="XM_021981961.2"/>
</dbReference>
<accession>A0A9R0JKH0</accession>
<organism evidence="1 2">
    <name type="scientific">Spinacia oleracea</name>
    <name type="common">Spinach</name>
    <dbReference type="NCBI Taxonomy" id="3562"/>
    <lineage>
        <taxon>Eukaryota</taxon>
        <taxon>Viridiplantae</taxon>
        <taxon>Streptophyta</taxon>
        <taxon>Embryophyta</taxon>
        <taxon>Tracheophyta</taxon>
        <taxon>Spermatophyta</taxon>
        <taxon>Magnoliopsida</taxon>
        <taxon>eudicotyledons</taxon>
        <taxon>Gunneridae</taxon>
        <taxon>Pentapetalae</taxon>
        <taxon>Caryophyllales</taxon>
        <taxon>Chenopodiaceae</taxon>
        <taxon>Chenopodioideae</taxon>
        <taxon>Anserineae</taxon>
        <taxon>Spinacia</taxon>
    </lineage>
</organism>
<evidence type="ECO:0000313" key="2">
    <source>
        <dbReference type="RefSeq" id="XP_021837653.2"/>
    </source>
</evidence>
<dbReference type="Proteomes" id="UP000813463">
    <property type="component" value="Chromosome 6"/>
</dbReference>
<name>A0A9R0JKH0_SPIOL</name>
<dbReference type="GeneID" id="110777359"/>
<dbReference type="PANTHER" id="PTHR32254">
    <property type="entry name" value="EXPRESSED PROTEIN"/>
    <property type="match status" value="1"/>
</dbReference>
<sequence>MIVEILKESMGHQKRGGNRIFNLSPRVVKMATGILGMCVIGYIVGPPLYWHGLAAFTHSSSSSSSSCPPCLCDCSSSYPFLSLPQGLNQSFTDCMKHDPDVSEEMEKHFAELVADELKQKEADALENQRRSEMGLLEAKKIASQYQKEADKCNSGMETCEEARERSEQALEAQRRITVMWEQRARQKGWNQTVAIRRRASQKK</sequence>
<dbReference type="InterPro" id="IPR010471">
    <property type="entry name" value="DUF1068"/>
</dbReference>
<dbReference type="KEGG" id="soe:110777359"/>
<reference evidence="2" key="2">
    <citation type="submission" date="2025-08" db="UniProtKB">
        <authorList>
            <consortium name="RefSeq"/>
        </authorList>
    </citation>
    <scope>IDENTIFICATION</scope>
    <source>
        <tissue evidence="2">Leaf</tissue>
    </source>
</reference>
<dbReference type="AlphaFoldDB" id="A0A9R0JKH0"/>
<gene>
    <name evidence="2" type="primary">LOC110777359</name>
</gene>
<protein>
    <recommendedName>
        <fullName evidence="3">DUF1068 domain-containing protein</fullName>
    </recommendedName>
</protein>
<reference evidence="1" key="1">
    <citation type="journal article" date="2021" name="Nat. Commun.">
        <title>Genomic analyses provide insights into spinach domestication and the genetic basis of agronomic traits.</title>
        <authorList>
            <person name="Cai X."/>
            <person name="Sun X."/>
            <person name="Xu C."/>
            <person name="Sun H."/>
            <person name="Wang X."/>
            <person name="Ge C."/>
            <person name="Zhang Z."/>
            <person name="Wang Q."/>
            <person name="Fei Z."/>
            <person name="Jiao C."/>
            <person name="Wang Q."/>
        </authorList>
    </citation>
    <scope>NUCLEOTIDE SEQUENCE [LARGE SCALE GENOMIC DNA]</scope>
    <source>
        <strain evidence="1">cv. Varoflay</strain>
    </source>
</reference>
<dbReference type="Pfam" id="PF06364">
    <property type="entry name" value="DUF1068"/>
    <property type="match status" value="1"/>
</dbReference>
<dbReference type="PANTHER" id="PTHR32254:SF14">
    <property type="entry name" value="EXPRESSED PROTEIN"/>
    <property type="match status" value="1"/>
</dbReference>
<evidence type="ECO:0000313" key="1">
    <source>
        <dbReference type="Proteomes" id="UP000813463"/>
    </source>
</evidence>